<dbReference type="HOGENOM" id="CLU_2936265_0_0_6"/>
<accession>G4STF6</accession>
<reference evidence="2" key="1">
    <citation type="journal article" date="2012" name="J. Bacteriol.">
        <title>Genome sequence of the haloalkaliphilic methanotrophic bacterium Methylomicrobium alcaliphilum 20Z.</title>
        <authorList>
            <person name="Vuilleumier S."/>
            <person name="Khmelenina V.N."/>
            <person name="Bringel F."/>
            <person name="Reshetnikov A.S."/>
            <person name="Lajus A."/>
            <person name="Mangenot S."/>
            <person name="Rouy Z."/>
            <person name="Op den Camp H.J."/>
            <person name="Jetten M.S."/>
            <person name="Dispirito A.A."/>
            <person name="Dunfield P."/>
            <person name="Klotz M.G."/>
            <person name="Semrau J.D."/>
            <person name="Stein L.Y."/>
            <person name="Barbe V."/>
            <person name="Medigue C."/>
            <person name="Trotsenko Y.A."/>
            <person name="Kalyuzhnaya M.G."/>
        </authorList>
    </citation>
    <scope>NUCLEOTIDE SEQUENCE [LARGE SCALE GENOMIC DNA]</scope>
    <source>
        <strain evidence="2">DSM 19304 / NCIMB 14124 / VKM B-2133 / 20Z</strain>
    </source>
</reference>
<keyword evidence="2" id="KW-1185">Reference proteome</keyword>
<gene>
    <name evidence="1" type="ordered locus">MEALZ_2226</name>
</gene>
<dbReference type="AlphaFoldDB" id="G4STF6"/>
<evidence type="ECO:0000313" key="1">
    <source>
        <dbReference type="EMBL" id="CCE23912.1"/>
    </source>
</evidence>
<evidence type="ECO:0000313" key="2">
    <source>
        <dbReference type="Proteomes" id="UP000008315"/>
    </source>
</evidence>
<dbReference type="Proteomes" id="UP000008315">
    <property type="component" value="Chromosome"/>
</dbReference>
<dbReference type="STRING" id="1091494.MEALZ_2226"/>
<sequence length="60" mass="6800">MEEMLSRAHAAGLIKAIAFALKSVIKEKKWKRKDEFNACVCLMVSFVDNNNHNQELIHAG</sequence>
<proteinExistence type="predicted"/>
<dbReference type="EMBL" id="FO082060">
    <property type="protein sequence ID" value="CCE23912.1"/>
    <property type="molecule type" value="Genomic_DNA"/>
</dbReference>
<organism evidence="1 2">
    <name type="scientific">Methylotuvimicrobium alcaliphilum (strain DSM 19304 / NCIMB 14124 / VKM B-2133 / 20Z)</name>
    <name type="common">Methylomicrobium alcaliphilum</name>
    <dbReference type="NCBI Taxonomy" id="1091494"/>
    <lineage>
        <taxon>Bacteria</taxon>
        <taxon>Pseudomonadati</taxon>
        <taxon>Pseudomonadota</taxon>
        <taxon>Gammaproteobacteria</taxon>
        <taxon>Methylococcales</taxon>
        <taxon>Methylococcaceae</taxon>
        <taxon>Methylotuvimicrobium</taxon>
    </lineage>
</organism>
<name>G4STF6_META2</name>
<protein>
    <submittedName>
        <fullName evidence="1">Uncharacterized protein</fullName>
    </submittedName>
</protein>
<dbReference type="KEGG" id="mah:MEALZ_2226"/>